<dbReference type="PANTHER" id="PTHR34220:SF7">
    <property type="entry name" value="SENSOR HISTIDINE KINASE YPDA"/>
    <property type="match status" value="1"/>
</dbReference>
<dbReference type="InterPro" id="IPR003660">
    <property type="entry name" value="HAMP_dom"/>
</dbReference>
<dbReference type="PROSITE" id="PS50885">
    <property type="entry name" value="HAMP"/>
    <property type="match status" value="1"/>
</dbReference>
<dbReference type="Gene3D" id="6.10.340.10">
    <property type="match status" value="1"/>
</dbReference>
<sequence length="611" mass="69376">MKQTYSRFSRFSLRTSLTLLLLPFLALILVSCSLFYYSGTKKYSELLQKNIETLVQQTKNSLDGSLHNIYERSLSLTTDYRFYSMNQNLIHGEDPLTPAEYLQLSNGFSDFLLQNQLYLDSIGLYLSDNSIHYYNSVSEANKVLYPDFHFSDYSSFGQSLGWMFTADQYPYPITTGRAPDFCLFQTLGSGDGKVNGFFIIGLNDQVFLEHIRNFKVTPNSCLTILRKDSGLLFSDEEDLGSPTLAALPDTEINEIKEKISDRSSDSLTAFMTSSNYVVYNPLLLEGTGLLAVVPLDEMFTDYRDFSTLLLILALGAVSIFIALYLFMPKVFSHPVVSLVEQMKKITSADTKLPIKAYGSREIVYIGEEINAMLNRIRALTLSMEKEMKAKQVTQLQFLFAQINPHFLYNTLDCIRELCHARENEKAEEMLDQLAVFYRIGVSKGRSFITLKDELLHSSMYLAILKTRFEDFQFEISLPEELENCLTLRMILQPLIENAVYHGIRPCRLDGTIRLNVKRDGNVIHLTVKDNGCGISEDVLEKIERSLEAPICDYSDASLGVYGIKNIQDRIQLAYGTDYRLSVETEPDCGTSVTITIPYEEGRDNDKNTICG</sequence>
<gene>
    <name evidence="11" type="ORF">C7383_105156</name>
</gene>
<evidence type="ECO:0000256" key="8">
    <source>
        <dbReference type="SAM" id="Phobius"/>
    </source>
</evidence>
<dbReference type="Pfam" id="PF02518">
    <property type="entry name" value="HATPase_c"/>
    <property type="match status" value="1"/>
</dbReference>
<keyword evidence="6" id="KW-0418">Kinase</keyword>
<comment type="subcellular location">
    <subcellularLocation>
        <location evidence="2">Membrane</location>
    </subcellularLocation>
</comment>
<evidence type="ECO:0000256" key="6">
    <source>
        <dbReference type="ARBA" id="ARBA00022777"/>
    </source>
</evidence>
<protein>
    <recommendedName>
        <fullName evidence="3">histidine kinase</fullName>
        <ecNumber evidence="3">2.7.13.3</ecNumber>
    </recommendedName>
</protein>
<dbReference type="InterPro" id="IPR005467">
    <property type="entry name" value="His_kinase_dom"/>
</dbReference>
<dbReference type="Pfam" id="PF06580">
    <property type="entry name" value="His_kinase"/>
    <property type="match status" value="1"/>
</dbReference>
<keyword evidence="4" id="KW-0597">Phosphoprotein</keyword>
<dbReference type="PROSITE" id="PS50109">
    <property type="entry name" value="HIS_KIN"/>
    <property type="match status" value="1"/>
</dbReference>
<evidence type="ECO:0000313" key="11">
    <source>
        <dbReference type="EMBL" id="PWJ76121.1"/>
    </source>
</evidence>
<dbReference type="PROSITE" id="PS51257">
    <property type="entry name" value="PROKAR_LIPOPROTEIN"/>
    <property type="match status" value="1"/>
</dbReference>
<keyword evidence="5" id="KW-0808">Transferase</keyword>
<dbReference type="Proteomes" id="UP000245412">
    <property type="component" value="Unassembled WGS sequence"/>
</dbReference>
<keyword evidence="8" id="KW-0472">Membrane</keyword>
<proteinExistence type="predicted"/>
<feature type="transmembrane region" description="Helical" evidence="8">
    <location>
        <begin position="307"/>
        <end position="327"/>
    </location>
</feature>
<keyword evidence="8" id="KW-1133">Transmembrane helix</keyword>
<evidence type="ECO:0000256" key="3">
    <source>
        <dbReference type="ARBA" id="ARBA00012438"/>
    </source>
</evidence>
<dbReference type="SUPFAM" id="SSF55874">
    <property type="entry name" value="ATPase domain of HSP90 chaperone/DNA topoisomerase II/histidine kinase"/>
    <property type="match status" value="1"/>
</dbReference>
<name>A0AB73T509_9FIRM</name>
<evidence type="ECO:0000256" key="1">
    <source>
        <dbReference type="ARBA" id="ARBA00000085"/>
    </source>
</evidence>
<dbReference type="InterPro" id="IPR050640">
    <property type="entry name" value="Bact_2-comp_sensor_kinase"/>
</dbReference>
<dbReference type="Gene3D" id="3.30.565.10">
    <property type="entry name" value="Histidine kinase-like ATPase, C-terminal domain"/>
    <property type="match status" value="1"/>
</dbReference>
<feature type="domain" description="HAMP" evidence="10">
    <location>
        <begin position="329"/>
        <end position="381"/>
    </location>
</feature>
<accession>A0AB73T509</accession>
<feature type="domain" description="Histidine kinase" evidence="9">
    <location>
        <begin position="487"/>
        <end position="600"/>
    </location>
</feature>
<evidence type="ECO:0000256" key="4">
    <source>
        <dbReference type="ARBA" id="ARBA00022553"/>
    </source>
</evidence>
<dbReference type="InterPro" id="IPR010559">
    <property type="entry name" value="Sig_transdc_His_kin_internal"/>
</dbReference>
<keyword evidence="7" id="KW-0902">Two-component regulatory system</keyword>
<keyword evidence="8" id="KW-0812">Transmembrane</keyword>
<evidence type="ECO:0000313" key="12">
    <source>
        <dbReference type="Proteomes" id="UP000245412"/>
    </source>
</evidence>
<evidence type="ECO:0000256" key="2">
    <source>
        <dbReference type="ARBA" id="ARBA00004370"/>
    </source>
</evidence>
<evidence type="ECO:0000259" key="10">
    <source>
        <dbReference type="PROSITE" id="PS50885"/>
    </source>
</evidence>
<reference evidence="11 12" key="1">
    <citation type="submission" date="2018-05" db="EMBL/GenBank/DDBJ databases">
        <authorList>
            <person name="Goeker M."/>
            <person name="Huntemann M."/>
            <person name="Clum A."/>
            <person name="Pillay M."/>
            <person name="Palaniappan K."/>
            <person name="Varghese N."/>
            <person name="Mikhailova N."/>
            <person name="Stamatis D."/>
            <person name="Reddy T."/>
            <person name="Daum C."/>
            <person name="Shapiro N."/>
            <person name="Ivanova N."/>
            <person name="Kyrpides N."/>
            <person name="Woyke T."/>
        </authorList>
    </citation>
    <scope>NUCLEOTIDE SEQUENCE [LARGE SCALE GENOMIC DNA]</scope>
    <source>
        <strain evidence="11 12">DSM 26524</strain>
    </source>
</reference>
<dbReference type="SMART" id="SM00387">
    <property type="entry name" value="HATPase_c"/>
    <property type="match status" value="1"/>
</dbReference>
<dbReference type="GO" id="GO:0016020">
    <property type="term" value="C:membrane"/>
    <property type="evidence" value="ECO:0007669"/>
    <property type="project" value="UniProtKB-SubCell"/>
</dbReference>
<evidence type="ECO:0000259" key="9">
    <source>
        <dbReference type="PROSITE" id="PS50109"/>
    </source>
</evidence>
<organism evidence="11 12">
    <name type="scientific">Murimonas intestini</name>
    <dbReference type="NCBI Taxonomy" id="1337051"/>
    <lineage>
        <taxon>Bacteria</taxon>
        <taxon>Bacillati</taxon>
        <taxon>Bacillota</taxon>
        <taxon>Clostridia</taxon>
        <taxon>Lachnospirales</taxon>
        <taxon>Lachnospiraceae</taxon>
        <taxon>Murimonas</taxon>
    </lineage>
</organism>
<evidence type="ECO:0000256" key="5">
    <source>
        <dbReference type="ARBA" id="ARBA00022679"/>
    </source>
</evidence>
<dbReference type="EMBL" id="QGGY01000005">
    <property type="protein sequence ID" value="PWJ76121.1"/>
    <property type="molecule type" value="Genomic_DNA"/>
</dbReference>
<dbReference type="GO" id="GO:0000155">
    <property type="term" value="F:phosphorelay sensor kinase activity"/>
    <property type="evidence" value="ECO:0007669"/>
    <property type="project" value="InterPro"/>
</dbReference>
<keyword evidence="12" id="KW-1185">Reference proteome</keyword>
<dbReference type="RefSeq" id="WP_109626186.1">
    <property type="nucleotide sequence ID" value="NZ_JANKBI010000003.1"/>
</dbReference>
<dbReference type="AlphaFoldDB" id="A0AB73T509"/>
<dbReference type="PANTHER" id="PTHR34220">
    <property type="entry name" value="SENSOR HISTIDINE KINASE YPDA"/>
    <property type="match status" value="1"/>
</dbReference>
<comment type="catalytic activity">
    <reaction evidence="1">
        <text>ATP + protein L-histidine = ADP + protein N-phospho-L-histidine.</text>
        <dbReference type="EC" id="2.7.13.3"/>
    </reaction>
</comment>
<evidence type="ECO:0000256" key="7">
    <source>
        <dbReference type="ARBA" id="ARBA00023012"/>
    </source>
</evidence>
<dbReference type="InterPro" id="IPR036890">
    <property type="entry name" value="HATPase_C_sf"/>
</dbReference>
<comment type="caution">
    <text evidence="11">The sequence shown here is derived from an EMBL/GenBank/DDBJ whole genome shotgun (WGS) entry which is preliminary data.</text>
</comment>
<dbReference type="InterPro" id="IPR003594">
    <property type="entry name" value="HATPase_dom"/>
</dbReference>
<dbReference type="EC" id="2.7.13.3" evidence="3"/>